<name>A0AA36MIW7_9DINO</name>
<accession>A0AA36MIW7</accession>
<evidence type="ECO:0000259" key="1">
    <source>
        <dbReference type="Pfam" id="PF02984"/>
    </source>
</evidence>
<keyword evidence="3" id="KW-1185">Reference proteome</keyword>
<protein>
    <recommendedName>
        <fullName evidence="1">Cyclin C-terminal domain-containing protein</fullName>
    </recommendedName>
</protein>
<reference evidence="2" key="1">
    <citation type="submission" date="2023-08" db="EMBL/GenBank/DDBJ databases">
        <authorList>
            <person name="Chen Y."/>
            <person name="Shah S."/>
            <person name="Dougan E. K."/>
            <person name="Thang M."/>
            <person name="Chan C."/>
        </authorList>
    </citation>
    <scope>NUCLEOTIDE SEQUENCE</scope>
</reference>
<dbReference type="EMBL" id="CAUJNA010000224">
    <property type="protein sequence ID" value="CAJ1373979.1"/>
    <property type="molecule type" value="Genomic_DNA"/>
</dbReference>
<dbReference type="Proteomes" id="UP001178507">
    <property type="component" value="Unassembled WGS sequence"/>
</dbReference>
<organism evidence="2 3">
    <name type="scientific">Effrenium voratum</name>
    <dbReference type="NCBI Taxonomy" id="2562239"/>
    <lineage>
        <taxon>Eukaryota</taxon>
        <taxon>Sar</taxon>
        <taxon>Alveolata</taxon>
        <taxon>Dinophyceae</taxon>
        <taxon>Suessiales</taxon>
        <taxon>Symbiodiniaceae</taxon>
        <taxon>Effrenium</taxon>
    </lineage>
</organism>
<sequence length="382" mass="43115">APLARPGTSVGFPSAMEGSVYSMDAGNAIKLEARRPTSSLAKHLHGKKMSKEYTDALEARVAEEGDADSILRAQHDLSERERPSPDRVATAMPVAQRALLIRWIMQAFEILNVDEQMVHVVALNIDRLWATSGEGALPPLPCLVLALACTEFKTDGYHRDREWKNVILQMGRGQIPLPQILKAEFQILSRLRYVVGIPTPLTFLRGLTQHLGDEAQRWTRLATFLLEMALLEPEVQYGCPHAFLAAGAFAASLRVLEAPKMHRQELLKDLEVWPIEDQDHEDLLWQCEEDVLQLWIRCRDQQVELEFYELYKVLEARCCLSCKVEARSLDPRSALAAVREEREPDHIKTTDWALWLKGGAPHFLAEEREFPWASTAGAVPAN</sequence>
<dbReference type="SUPFAM" id="SSF47954">
    <property type="entry name" value="Cyclin-like"/>
    <property type="match status" value="1"/>
</dbReference>
<dbReference type="AlphaFoldDB" id="A0AA36MIW7"/>
<dbReference type="Gene3D" id="1.10.472.10">
    <property type="entry name" value="Cyclin-like"/>
    <property type="match status" value="1"/>
</dbReference>
<comment type="caution">
    <text evidence="2">The sequence shown here is derived from an EMBL/GenBank/DDBJ whole genome shotgun (WGS) entry which is preliminary data.</text>
</comment>
<dbReference type="InterPro" id="IPR036915">
    <property type="entry name" value="Cyclin-like_sf"/>
</dbReference>
<feature type="non-terminal residue" evidence="2">
    <location>
        <position position="382"/>
    </location>
</feature>
<dbReference type="InterPro" id="IPR004367">
    <property type="entry name" value="Cyclin_C-dom"/>
</dbReference>
<dbReference type="Pfam" id="PF02984">
    <property type="entry name" value="Cyclin_C"/>
    <property type="match status" value="1"/>
</dbReference>
<feature type="domain" description="Cyclin C-terminal" evidence="1">
    <location>
        <begin position="198"/>
        <end position="261"/>
    </location>
</feature>
<proteinExistence type="predicted"/>
<gene>
    <name evidence="2" type="ORF">EVOR1521_LOCUS3654</name>
</gene>
<evidence type="ECO:0000313" key="2">
    <source>
        <dbReference type="EMBL" id="CAJ1373979.1"/>
    </source>
</evidence>
<evidence type="ECO:0000313" key="3">
    <source>
        <dbReference type="Proteomes" id="UP001178507"/>
    </source>
</evidence>